<name>A0ABD0N9F4_CIRMR</name>
<protein>
    <submittedName>
        <fullName evidence="1">Uncharacterized protein</fullName>
    </submittedName>
</protein>
<comment type="caution">
    <text evidence="1">The sequence shown here is derived from an EMBL/GenBank/DDBJ whole genome shotgun (WGS) entry which is preliminary data.</text>
</comment>
<proteinExistence type="predicted"/>
<feature type="non-terminal residue" evidence="1">
    <location>
        <position position="1"/>
    </location>
</feature>
<dbReference type="AlphaFoldDB" id="A0ABD0N9F4"/>
<dbReference type="Proteomes" id="UP001529510">
    <property type="component" value="Unassembled WGS sequence"/>
</dbReference>
<sequence>VSSLGQVVEQKLVLLSEHLCPQRQQAVLAHEGGSQVGHRAPSLLGHGLVALPGQKPAVPRCGLLLLYQEVHALAAAVGNVG</sequence>
<reference evidence="1 2" key="1">
    <citation type="submission" date="2024-05" db="EMBL/GenBank/DDBJ databases">
        <title>Genome sequencing and assembly of Indian major carp, Cirrhinus mrigala (Hamilton, 1822).</title>
        <authorList>
            <person name="Mohindra V."/>
            <person name="Chowdhury L.M."/>
            <person name="Lal K."/>
            <person name="Jena J.K."/>
        </authorList>
    </citation>
    <scope>NUCLEOTIDE SEQUENCE [LARGE SCALE GENOMIC DNA]</scope>
    <source>
        <strain evidence="1">CM1030</strain>
        <tissue evidence="1">Blood</tissue>
    </source>
</reference>
<accession>A0ABD0N9F4</accession>
<dbReference type="EMBL" id="JAMKFB020000023">
    <property type="protein sequence ID" value="KAL0158719.1"/>
    <property type="molecule type" value="Genomic_DNA"/>
</dbReference>
<evidence type="ECO:0000313" key="2">
    <source>
        <dbReference type="Proteomes" id="UP001529510"/>
    </source>
</evidence>
<gene>
    <name evidence="1" type="ORF">M9458_046795</name>
</gene>
<feature type="non-terminal residue" evidence="1">
    <location>
        <position position="81"/>
    </location>
</feature>
<keyword evidence="2" id="KW-1185">Reference proteome</keyword>
<evidence type="ECO:0000313" key="1">
    <source>
        <dbReference type="EMBL" id="KAL0158719.1"/>
    </source>
</evidence>
<organism evidence="1 2">
    <name type="scientific">Cirrhinus mrigala</name>
    <name type="common">Mrigala</name>
    <dbReference type="NCBI Taxonomy" id="683832"/>
    <lineage>
        <taxon>Eukaryota</taxon>
        <taxon>Metazoa</taxon>
        <taxon>Chordata</taxon>
        <taxon>Craniata</taxon>
        <taxon>Vertebrata</taxon>
        <taxon>Euteleostomi</taxon>
        <taxon>Actinopterygii</taxon>
        <taxon>Neopterygii</taxon>
        <taxon>Teleostei</taxon>
        <taxon>Ostariophysi</taxon>
        <taxon>Cypriniformes</taxon>
        <taxon>Cyprinidae</taxon>
        <taxon>Labeoninae</taxon>
        <taxon>Labeonini</taxon>
        <taxon>Cirrhinus</taxon>
    </lineage>
</organism>